<keyword evidence="3" id="KW-1185">Reference proteome</keyword>
<sequence>DLLKHYEEYGVIICKPCSFAIQPSALASHLLKHQIYRSERRKLISQLVHLKLTDPADVVDPAPMSNPVPELQIYKGLRCLHKGCQHICASEKRMSQHWSEVHGERESKNVITRPAWLQTFFRGNKIRYFEVSGPVNGPVSITSSPASNDSPATPRTNIDSTSSPVEPPLTLDMDSLRYLLYYKEHTALSLPRNDRESTWFWTAGIPQEALKHPFLMSGLLGLAAFHMARVTPDPAQSAYHHAASVRYQAASLTDFRELTRRPDVSNAVALIAYSRLIAIQRCTRDIDDAYKVNWITEFMYLIRGSVEQLISLQAFLPHDCEFKLSLQQLEGIARLDDEAARSKDAENVAKIPSLMLDRLDQLPQRLGQVLGKPDPANMKDVQASFEACTALIAAYARAYSAKAPPVSAHPPLEPRGDMVAAIWNGFESWTRTVSDHYIHLLEINDGPALIILAHFCVLVKRFEERYWYVQGMPGRMIELIENKLDDHLKPFVNDL</sequence>
<dbReference type="InterPro" id="IPR022698">
    <property type="entry name" value="OrsD"/>
</dbReference>
<dbReference type="InterPro" id="IPR053157">
    <property type="entry name" value="Sterol_Uptake_Regulator"/>
</dbReference>
<accession>M3C8J1</accession>
<feature type="non-terminal residue" evidence="2">
    <location>
        <position position="1"/>
    </location>
</feature>
<feature type="region of interest" description="Disordered" evidence="1">
    <location>
        <begin position="140"/>
        <end position="168"/>
    </location>
</feature>
<proteinExistence type="predicted"/>
<evidence type="ECO:0000313" key="3">
    <source>
        <dbReference type="Proteomes" id="UP000016931"/>
    </source>
</evidence>
<dbReference type="AlphaFoldDB" id="M3C8J1"/>
<dbReference type="PANTHER" id="PTHR47784:SF5">
    <property type="entry name" value="STEROL UPTAKE CONTROL PROTEIN 2"/>
    <property type="match status" value="1"/>
</dbReference>
<dbReference type="OrthoDB" id="416217at2759"/>
<dbReference type="GO" id="GO:0001228">
    <property type="term" value="F:DNA-binding transcription activator activity, RNA polymerase II-specific"/>
    <property type="evidence" value="ECO:0007669"/>
    <property type="project" value="TreeGrafter"/>
</dbReference>
<reference evidence="2 3" key="1">
    <citation type="journal article" date="2012" name="PLoS Pathog.">
        <title>Diverse lifestyles and strategies of plant pathogenesis encoded in the genomes of eighteen Dothideomycetes fungi.</title>
        <authorList>
            <person name="Ohm R.A."/>
            <person name="Feau N."/>
            <person name="Henrissat B."/>
            <person name="Schoch C.L."/>
            <person name="Horwitz B.A."/>
            <person name="Barry K.W."/>
            <person name="Condon B.J."/>
            <person name="Copeland A.C."/>
            <person name="Dhillon B."/>
            <person name="Glaser F."/>
            <person name="Hesse C.N."/>
            <person name="Kosti I."/>
            <person name="LaButti K."/>
            <person name="Lindquist E.A."/>
            <person name="Lucas S."/>
            <person name="Salamov A.A."/>
            <person name="Bradshaw R.E."/>
            <person name="Ciuffetti L."/>
            <person name="Hamelin R.C."/>
            <person name="Kema G.H.J."/>
            <person name="Lawrence C."/>
            <person name="Scott J.A."/>
            <person name="Spatafora J.W."/>
            <person name="Turgeon B.G."/>
            <person name="de Wit P.J.G.M."/>
            <person name="Zhong S."/>
            <person name="Goodwin S.B."/>
            <person name="Grigoriev I.V."/>
        </authorList>
    </citation>
    <scope>NUCLEOTIDE SEQUENCE [LARGE SCALE GENOMIC DNA]</scope>
    <source>
        <strain evidence="2 3">SO2202</strain>
    </source>
</reference>
<dbReference type="PANTHER" id="PTHR47784">
    <property type="entry name" value="STEROL UPTAKE CONTROL PROTEIN 2"/>
    <property type="match status" value="1"/>
</dbReference>
<dbReference type="eggNOG" id="ENOG502SJJF">
    <property type="taxonomic scope" value="Eukaryota"/>
</dbReference>
<dbReference type="RefSeq" id="XP_016756326.1">
    <property type="nucleotide sequence ID" value="XM_016908476.1"/>
</dbReference>
<dbReference type="STRING" id="692275.M3C8J1"/>
<feature type="non-terminal residue" evidence="2">
    <location>
        <position position="495"/>
    </location>
</feature>
<gene>
    <name evidence="2" type="ORF">SEPMUDRAFT_31878</name>
</gene>
<protein>
    <recommendedName>
        <fullName evidence="4">C2H2-type domain-containing protein</fullName>
    </recommendedName>
</protein>
<evidence type="ECO:0008006" key="4">
    <source>
        <dbReference type="Google" id="ProtNLM"/>
    </source>
</evidence>
<evidence type="ECO:0000256" key="1">
    <source>
        <dbReference type="SAM" id="MobiDB-lite"/>
    </source>
</evidence>
<dbReference type="HOGENOM" id="CLU_024934_8_0_1"/>
<evidence type="ECO:0000313" key="2">
    <source>
        <dbReference type="EMBL" id="EMF08205.1"/>
    </source>
</evidence>
<organism evidence="2 3">
    <name type="scientific">Sphaerulina musiva (strain SO2202)</name>
    <name type="common">Poplar stem canker fungus</name>
    <name type="synonym">Septoria musiva</name>
    <dbReference type="NCBI Taxonomy" id="692275"/>
    <lineage>
        <taxon>Eukaryota</taxon>
        <taxon>Fungi</taxon>
        <taxon>Dikarya</taxon>
        <taxon>Ascomycota</taxon>
        <taxon>Pezizomycotina</taxon>
        <taxon>Dothideomycetes</taxon>
        <taxon>Dothideomycetidae</taxon>
        <taxon>Mycosphaerellales</taxon>
        <taxon>Mycosphaerellaceae</taxon>
        <taxon>Sphaerulina</taxon>
    </lineage>
</organism>
<name>M3C8J1_SPHMS</name>
<feature type="compositionally biased region" description="Polar residues" evidence="1">
    <location>
        <begin position="140"/>
        <end position="164"/>
    </location>
</feature>
<dbReference type="GeneID" id="27905613"/>
<dbReference type="OMA" id="HWRESHG"/>
<dbReference type="EMBL" id="KB456272">
    <property type="protein sequence ID" value="EMF08205.1"/>
    <property type="molecule type" value="Genomic_DNA"/>
</dbReference>
<dbReference type="Proteomes" id="UP000016931">
    <property type="component" value="Unassembled WGS sequence"/>
</dbReference>
<dbReference type="Pfam" id="PF12013">
    <property type="entry name" value="OrsD"/>
    <property type="match status" value="1"/>
</dbReference>